<reference evidence="1" key="2">
    <citation type="journal article" date="2015" name="Data Brief">
        <title>Shoot transcriptome of the giant reed, Arundo donax.</title>
        <authorList>
            <person name="Barrero R.A."/>
            <person name="Guerrero F.D."/>
            <person name="Moolhuijzen P."/>
            <person name="Goolsby J.A."/>
            <person name="Tidwell J."/>
            <person name="Bellgard S.E."/>
            <person name="Bellgard M.I."/>
        </authorList>
    </citation>
    <scope>NUCLEOTIDE SEQUENCE</scope>
    <source>
        <tissue evidence="1">Shoot tissue taken approximately 20 cm above the soil surface</tissue>
    </source>
</reference>
<organism evidence="1">
    <name type="scientific">Arundo donax</name>
    <name type="common">Giant reed</name>
    <name type="synonym">Donax arundinaceus</name>
    <dbReference type="NCBI Taxonomy" id="35708"/>
    <lineage>
        <taxon>Eukaryota</taxon>
        <taxon>Viridiplantae</taxon>
        <taxon>Streptophyta</taxon>
        <taxon>Embryophyta</taxon>
        <taxon>Tracheophyta</taxon>
        <taxon>Spermatophyta</taxon>
        <taxon>Magnoliopsida</taxon>
        <taxon>Liliopsida</taxon>
        <taxon>Poales</taxon>
        <taxon>Poaceae</taxon>
        <taxon>PACMAD clade</taxon>
        <taxon>Arundinoideae</taxon>
        <taxon>Arundineae</taxon>
        <taxon>Arundo</taxon>
    </lineage>
</organism>
<dbReference type="AlphaFoldDB" id="A0A0A8YSN3"/>
<sequence>MLRAICKHAEIVVFWDMSLHLNYSQSHPIL</sequence>
<accession>A0A0A8YSN3</accession>
<protein>
    <submittedName>
        <fullName evidence="1">Uncharacterized protein</fullName>
    </submittedName>
</protein>
<evidence type="ECO:0000313" key="1">
    <source>
        <dbReference type="EMBL" id="JAD29531.1"/>
    </source>
</evidence>
<proteinExistence type="predicted"/>
<dbReference type="EMBL" id="GBRH01268364">
    <property type="protein sequence ID" value="JAD29531.1"/>
    <property type="molecule type" value="Transcribed_RNA"/>
</dbReference>
<reference evidence="1" key="1">
    <citation type="submission" date="2014-09" db="EMBL/GenBank/DDBJ databases">
        <authorList>
            <person name="Magalhaes I.L.F."/>
            <person name="Oliveira U."/>
            <person name="Santos F.R."/>
            <person name="Vidigal T.H.D.A."/>
            <person name="Brescovit A.D."/>
            <person name="Santos A.J."/>
        </authorList>
    </citation>
    <scope>NUCLEOTIDE SEQUENCE</scope>
    <source>
        <tissue evidence="1">Shoot tissue taken approximately 20 cm above the soil surface</tissue>
    </source>
</reference>
<name>A0A0A8YSN3_ARUDO</name>